<dbReference type="GO" id="GO:0016740">
    <property type="term" value="F:transferase activity"/>
    <property type="evidence" value="ECO:0007669"/>
    <property type="project" value="UniProtKB-KW"/>
</dbReference>
<dbReference type="InterPro" id="IPR029044">
    <property type="entry name" value="Nucleotide-diphossugar_trans"/>
</dbReference>
<comment type="caution">
    <text evidence="1">The sequence shown here is derived from an EMBL/GenBank/DDBJ whole genome shotgun (WGS) entry which is preliminary data.</text>
</comment>
<sequence>MGSTLFRYQSLAPVDYMRPQADGCEDFHLLVRLALAGKQAYFLLELLMQYRFHDGQTSLKQAVHFWRAKLFCTQSYYLKDIKLEAERAKKAAF</sequence>
<dbReference type="SUPFAM" id="SSF53448">
    <property type="entry name" value="Nucleotide-diphospho-sugar transferases"/>
    <property type="match status" value="1"/>
</dbReference>
<dbReference type="AlphaFoldDB" id="A0A6H9GI61"/>
<dbReference type="Proteomes" id="UP000435041">
    <property type="component" value="Unassembled WGS sequence"/>
</dbReference>
<dbReference type="Gene3D" id="3.90.550.10">
    <property type="entry name" value="Spore Coat Polysaccharide Biosynthesis Protein SpsA, Chain A"/>
    <property type="match status" value="1"/>
</dbReference>
<protein>
    <submittedName>
        <fullName evidence="1">Family 2 glycosyl transferase</fullName>
    </submittedName>
</protein>
<evidence type="ECO:0000313" key="2">
    <source>
        <dbReference type="Proteomes" id="UP000435041"/>
    </source>
</evidence>
<proteinExistence type="predicted"/>
<gene>
    <name evidence="1" type="ORF">NIES3804_11850</name>
</gene>
<evidence type="ECO:0000313" key="1">
    <source>
        <dbReference type="EMBL" id="GCL49629.1"/>
    </source>
</evidence>
<keyword evidence="1" id="KW-0808">Transferase</keyword>
<reference evidence="1 2" key="1">
    <citation type="submission" date="2019-02" db="EMBL/GenBank/DDBJ databases">
        <title>Draft genome sequence of Arthrospira platensis NIES-3804.</title>
        <authorList>
            <person name="Yamaguchi H."/>
            <person name="Suzuki S."/>
            <person name="Kawachi M."/>
        </authorList>
    </citation>
    <scope>NUCLEOTIDE SEQUENCE [LARGE SCALE GENOMIC DNA]</scope>
    <source>
        <strain evidence="1 2">NIES-3804</strain>
    </source>
</reference>
<accession>A0A6H9GI61</accession>
<organism evidence="1 2">
    <name type="scientific">Microcystis aeruginosa NIES-3804</name>
    <dbReference type="NCBI Taxonomy" id="2517783"/>
    <lineage>
        <taxon>Bacteria</taxon>
        <taxon>Bacillati</taxon>
        <taxon>Cyanobacteriota</taxon>
        <taxon>Cyanophyceae</taxon>
        <taxon>Oscillatoriophycideae</taxon>
        <taxon>Chroococcales</taxon>
        <taxon>Microcystaceae</taxon>
        <taxon>Microcystis</taxon>
    </lineage>
</organism>
<dbReference type="EMBL" id="BJCI01000014">
    <property type="protein sequence ID" value="GCL49629.1"/>
    <property type="molecule type" value="Genomic_DNA"/>
</dbReference>
<name>A0A6H9GI61_MICAE</name>